<keyword evidence="7" id="KW-1185">Reference proteome</keyword>
<dbReference type="EMBL" id="CP093310">
    <property type="protein sequence ID" value="WXX23893.1"/>
    <property type="molecule type" value="Genomic_DNA"/>
</dbReference>
<dbReference type="PANTHER" id="PTHR47918">
    <property type="entry name" value="DNA-BINDING PROTEIN FIS"/>
    <property type="match status" value="1"/>
</dbReference>
<dbReference type="InterPro" id="IPR005412">
    <property type="entry name" value="Fis_DNA-bd"/>
</dbReference>
<evidence type="ECO:0000313" key="7">
    <source>
        <dbReference type="Proteomes" id="UP000829560"/>
    </source>
</evidence>
<evidence type="ECO:0000259" key="5">
    <source>
        <dbReference type="Pfam" id="PF02954"/>
    </source>
</evidence>
<feature type="region of interest" description="Disordered" evidence="4">
    <location>
        <begin position="19"/>
        <end position="44"/>
    </location>
</feature>
<organism evidence="6 7">
    <name type="scientific">Psychrobacter raelei</name>
    <dbReference type="NCBI Taxonomy" id="2565531"/>
    <lineage>
        <taxon>Bacteria</taxon>
        <taxon>Pseudomonadati</taxon>
        <taxon>Pseudomonadota</taxon>
        <taxon>Gammaproteobacteria</taxon>
        <taxon>Moraxellales</taxon>
        <taxon>Moraxellaceae</taxon>
        <taxon>Psychrobacter</taxon>
    </lineage>
</organism>
<dbReference type="InterPro" id="IPR009057">
    <property type="entry name" value="Homeodomain-like_sf"/>
</dbReference>
<dbReference type="SUPFAM" id="SSF46689">
    <property type="entry name" value="Homeodomain-like"/>
    <property type="match status" value="1"/>
</dbReference>
<dbReference type="AlphaFoldDB" id="A0AAU6PUD3"/>
<comment type="similarity">
    <text evidence="1">Belongs to the transcriptional regulatory Fis family.</text>
</comment>
<dbReference type="PANTHER" id="PTHR47918:SF1">
    <property type="entry name" value="DNA-BINDING PROTEIN FIS"/>
    <property type="match status" value="1"/>
</dbReference>
<dbReference type="Proteomes" id="UP000829560">
    <property type="component" value="Chromosome"/>
</dbReference>
<evidence type="ECO:0000256" key="2">
    <source>
        <dbReference type="ARBA" id="ARBA00023125"/>
    </source>
</evidence>
<dbReference type="Pfam" id="PF02954">
    <property type="entry name" value="HTH_8"/>
    <property type="match status" value="1"/>
</dbReference>
<feature type="domain" description="DNA binding HTH" evidence="5">
    <location>
        <begin position="70"/>
        <end position="110"/>
    </location>
</feature>
<evidence type="ECO:0000256" key="3">
    <source>
        <dbReference type="ARBA" id="ARBA00029540"/>
    </source>
</evidence>
<evidence type="ECO:0000256" key="4">
    <source>
        <dbReference type="SAM" id="MobiDB-lite"/>
    </source>
</evidence>
<dbReference type="KEGG" id="prae:MN210_18900"/>
<dbReference type="Gene3D" id="1.10.10.60">
    <property type="entry name" value="Homeodomain-like"/>
    <property type="match status" value="1"/>
</dbReference>
<gene>
    <name evidence="6" type="primary">fis</name>
    <name evidence="6" type="ORF">MN210_18900</name>
</gene>
<reference evidence="6" key="1">
    <citation type="submission" date="2024-03" db="EMBL/GenBank/DDBJ databases">
        <title>Psychrobacter raelis sp. nov. isolated from a dog with peritonitis.</title>
        <authorList>
            <person name="Schiavone A."/>
            <person name="Manzulli V."/>
            <person name="Camarda A."/>
            <person name="Cafiero M.A."/>
            <person name="Vasco I."/>
            <person name="Marino L."/>
            <person name="Pennuzzi G."/>
            <person name="Serrecchia L."/>
            <person name="Galante D."/>
            <person name="Pugliese N."/>
        </authorList>
    </citation>
    <scope>NUCLEOTIDE SEQUENCE</scope>
    <source>
        <strain evidence="6">PraFG1</strain>
    </source>
</reference>
<dbReference type="InterPro" id="IPR002197">
    <property type="entry name" value="HTH_Fis"/>
</dbReference>
<proteinExistence type="inferred from homology"/>
<name>A0AAU6PUD3_9GAMM</name>
<keyword evidence="2 6" id="KW-0238">DNA-binding</keyword>
<dbReference type="InterPro" id="IPR050207">
    <property type="entry name" value="Trans_regulatory_Fis"/>
</dbReference>
<dbReference type="GO" id="GO:0043565">
    <property type="term" value="F:sequence-specific DNA binding"/>
    <property type="evidence" value="ECO:0007669"/>
    <property type="project" value="InterPro"/>
</dbReference>
<protein>
    <recommendedName>
        <fullName evidence="3">Putative Fis-like DNA-binding protein</fullName>
    </recommendedName>
</protein>
<evidence type="ECO:0000256" key="1">
    <source>
        <dbReference type="ARBA" id="ARBA00008559"/>
    </source>
</evidence>
<dbReference type="PRINTS" id="PR01591">
    <property type="entry name" value="DNABINDNGFIS"/>
</dbReference>
<dbReference type="PRINTS" id="PR01590">
    <property type="entry name" value="HTHFIS"/>
</dbReference>
<accession>A0AAU6PUD3</accession>
<evidence type="ECO:0000313" key="6">
    <source>
        <dbReference type="EMBL" id="WXX23893.1"/>
    </source>
</evidence>
<sequence length="113" mass="12567">MSNSSPAFGSGAAHAAKYYNQSSIAPEPQGVDSHAPQDRAPLRHHVQQAVEQYFVELEGESTTNLYQTILQEVEKPLLQVVLKQTQGNQSKTAKILGLNRGTLRKKMQQYDLM</sequence>
<dbReference type="GO" id="GO:0006355">
    <property type="term" value="P:regulation of DNA-templated transcription"/>
    <property type="evidence" value="ECO:0007669"/>
    <property type="project" value="InterPro"/>
</dbReference>
<dbReference type="RefSeq" id="WP_011960844.1">
    <property type="nucleotide sequence ID" value="NZ_CP093310.2"/>
</dbReference>
<dbReference type="NCBIfam" id="NF001659">
    <property type="entry name" value="PRK00430.1"/>
    <property type="match status" value="1"/>
</dbReference>